<feature type="binding site" evidence="5">
    <location>
        <position position="259"/>
    </location>
    <ligand>
        <name>Mg(2+)</name>
        <dbReference type="ChEBI" id="CHEBI:18420"/>
        <note>catalytic</note>
    </ligand>
</feature>
<feature type="active site" description="Proton acceptor" evidence="4">
    <location>
        <position position="229"/>
    </location>
</feature>
<organism evidence="8 9">
    <name type="scientific">Zophobas morio</name>
    <dbReference type="NCBI Taxonomy" id="2755281"/>
    <lineage>
        <taxon>Eukaryota</taxon>
        <taxon>Metazoa</taxon>
        <taxon>Ecdysozoa</taxon>
        <taxon>Arthropoda</taxon>
        <taxon>Hexapoda</taxon>
        <taxon>Insecta</taxon>
        <taxon>Pterygota</taxon>
        <taxon>Neoptera</taxon>
        <taxon>Endopterygota</taxon>
        <taxon>Coleoptera</taxon>
        <taxon>Polyphaga</taxon>
        <taxon>Cucujiformia</taxon>
        <taxon>Tenebrionidae</taxon>
        <taxon>Zophobas</taxon>
    </lineage>
</organism>
<keyword evidence="3" id="KW-0255">Endonuclease</keyword>
<evidence type="ECO:0000313" key="9">
    <source>
        <dbReference type="Proteomes" id="UP001168821"/>
    </source>
</evidence>
<evidence type="ECO:0000313" key="8">
    <source>
        <dbReference type="EMBL" id="KAJ3665305.1"/>
    </source>
</evidence>
<dbReference type="PANTHER" id="PTHR13966">
    <property type="entry name" value="ENDONUCLEASE RELATED"/>
    <property type="match status" value="1"/>
</dbReference>
<accession>A0AA38IZY9</accession>
<name>A0AA38IZY9_9CUCU</name>
<dbReference type="Proteomes" id="UP001168821">
    <property type="component" value="Unassembled WGS sequence"/>
</dbReference>
<dbReference type="InterPro" id="IPR044929">
    <property type="entry name" value="DNA/RNA_non-sp_Endonuclease_sf"/>
</dbReference>
<dbReference type="GO" id="GO:0046872">
    <property type="term" value="F:metal ion binding"/>
    <property type="evidence" value="ECO:0007669"/>
    <property type="project" value="UniProtKB-KW"/>
</dbReference>
<dbReference type="Pfam" id="PF01223">
    <property type="entry name" value="Endonuclease_NS"/>
    <property type="match status" value="1"/>
</dbReference>
<reference evidence="8" key="1">
    <citation type="journal article" date="2023" name="G3 (Bethesda)">
        <title>Whole genome assemblies of Zophobas morio and Tenebrio molitor.</title>
        <authorList>
            <person name="Kaur S."/>
            <person name="Stinson S.A."/>
            <person name="diCenzo G.C."/>
        </authorList>
    </citation>
    <scope>NUCLEOTIDE SEQUENCE</scope>
    <source>
        <strain evidence="8">QUZm001</strain>
    </source>
</reference>
<evidence type="ECO:0000256" key="1">
    <source>
        <dbReference type="ARBA" id="ARBA00010052"/>
    </source>
</evidence>
<keyword evidence="3" id="KW-0378">Hydrolase</keyword>
<dbReference type="GO" id="GO:0003676">
    <property type="term" value="F:nucleic acid binding"/>
    <property type="evidence" value="ECO:0007669"/>
    <property type="project" value="InterPro"/>
</dbReference>
<comment type="caution">
    <text evidence="8">The sequence shown here is derived from an EMBL/GenBank/DDBJ whole genome shotgun (WGS) entry which is preliminary data.</text>
</comment>
<dbReference type="GO" id="GO:0006309">
    <property type="term" value="P:apoptotic DNA fragmentation"/>
    <property type="evidence" value="ECO:0007669"/>
    <property type="project" value="TreeGrafter"/>
</dbReference>
<keyword evidence="5" id="KW-0479">Metal-binding</keyword>
<dbReference type="GO" id="GO:0005743">
    <property type="term" value="C:mitochondrial inner membrane"/>
    <property type="evidence" value="ECO:0007669"/>
    <property type="project" value="TreeGrafter"/>
</dbReference>
<evidence type="ECO:0000256" key="3">
    <source>
        <dbReference type="ARBA" id="ARBA00022759"/>
    </source>
</evidence>
<dbReference type="InterPro" id="IPR044925">
    <property type="entry name" value="His-Me_finger_sf"/>
</dbReference>
<proteinExistence type="inferred from homology"/>
<evidence type="ECO:0000256" key="2">
    <source>
        <dbReference type="ARBA" id="ARBA00022722"/>
    </source>
</evidence>
<dbReference type="GO" id="GO:0004521">
    <property type="term" value="F:RNA endonuclease activity"/>
    <property type="evidence" value="ECO:0007669"/>
    <property type="project" value="TreeGrafter"/>
</dbReference>
<dbReference type="InterPro" id="IPR040255">
    <property type="entry name" value="Non-specific_endonuclease"/>
</dbReference>
<dbReference type="EMBL" id="JALNTZ010000001">
    <property type="protein sequence ID" value="KAJ3665305.1"/>
    <property type="molecule type" value="Genomic_DNA"/>
</dbReference>
<feature type="domain" description="DNA/RNA non-specific endonuclease/pyrophosphatase/phosphodiesterase" evidence="7">
    <location>
        <begin position="144"/>
        <end position="380"/>
    </location>
</feature>
<dbReference type="Gene3D" id="3.40.570.10">
    <property type="entry name" value="Extracellular Endonuclease, subunit A"/>
    <property type="match status" value="1"/>
</dbReference>
<keyword evidence="2" id="KW-0540">Nuclease</keyword>
<dbReference type="PANTHER" id="PTHR13966:SF17">
    <property type="entry name" value="ENDONUCLEASE-RELATED"/>
    <property type="match status" value="1"/>
</dbReference>
<evidence type="ECO:0000256" key="4">
    <source>
        <dbReference type="PIRSR" id="PIRSR640255-1"/>
    </source>
</evidence>
<protein>
    <recommendedName>
        <fullName evidence="7">DNA/RNA non-specific endonuclease/pyrophosphatase/phosphodiesterase domain-containing protein</fullName>
    </recommendedName>
</protein>
<gene>
    <name evidence="8" type="ORF">Zmor_000806</name>
</gene>
<dbReference type="GO" id="GO:0005634">
    <property type="term" value="C:nucleus"/>
    <property type="evidence" value="ECO:0007669"/>
    <property type="project" value="TreeGrafter"/>
</dbReference>
<dbReference type="AlphaFoldDB" id="A0AA38IZY9"/>
<dbReference type="SUPFAM" id="SSF54060">
    <property type="entry name" value="His-Me finger endonucleases"/>
    <property type="match status" value="1"/>
</dbReference>
<keyword evidence="9" id="KW-1185">Reference proteome</keyword>
<comment type="similarity">
    <text evidence="1">Belongs to the DNA/RNA non-specific endonuclease family.</text>
</comment>
<dbReference type="FunFam" id="3.40.570.10:FF:000007">
    <property type="entry name" value="Alkaline nuclease"/>
    <property type="match status" value="1"/>
</dbReference>
<keyword evidence="6" id="KW-0732">Signal</keyword>
<dbReference type="SMART" id="SM00892">
    <property type="entry name" value="Endonuclease_NS"/>
    <property type="match status" value="1"/>
</dbReference>
<evidence type="ECO:0000256" key="5">
    <source>
        <dbReference type="PIRSR" id="PIRSR640255-2"/>
    </source>
</evidence>
<evidence type="ECO:0000259" key="7">
    <source>
        <dbReference type="SMART" id="SM00892"/>
    </source>
</evidence>
<evidence type="ECO:0000256" key="6">
    <source>
        <dbReference type="SAM" id="SignalP"/>
    </source>
</evidence>
<dbReference type="InterPro" id="IPR001604">
    <property type="entry name" value="Endo_G_ENPP1-like_dom"/>
</dbReference>
<dbReference type="GO" id="GO:0000014">
    <property type="term" value="F:single-stranded DNA endodeoxyribonuclease activity"/>
    <property type="evidence" value="ECO:0007669"/>
    <property type="project" value="TreeGrafter"/>
</dbReference>
<sequence>MKLFIAGCVFLAYFVHALVARQKGCSFSVHGQSERNAPILLQKDMSLVVPNNGRVELGSWEKITVACPDPKNYLIGFQSNMTQAQCVQGSILRMGNHDVNFTHFLGDFHCKKIVRGTVSKTTKKCGGNKGHIYKIGYPISPGLFIKVIEVCYDASAGQTLYTKHSLHGQDIKHASKSSYRPGFSPEGSAVSVSIAYKQTFQKATFSKLLKSALLAEEYINKKSYLVRGHLSPDADFLFAATQFTTHYYINVSPQWQAINAANWKKIEYLVRKFADGVKKSFMVITGTYGVLTVPDAKGQDVEIFLVSGRKLPVAKFVWKIVYSTQSKDAIVFVNLNNPFIGGLETKDILCKDICKEFGWGAASWSDFGRGFVYCCDYKQFAAAVETAPKLQVLGILRGPN</sequence>
<feature type="signal peptide" evidence="6">
    <location>
        <begin position="1"/>
        <end position="17"/>
    </location>
</feature>
<feature type="chain" id="PRO_5041356054" description="DNA/RNA non-specific endonuclease/pyrophosphatase/phosphodiesterase domain-containing protein" evidence="6">
    <location>
        <begin position="18"/>
        <end position="400"/>
    </location>
</feature>